<feature type="transmembrane region" description="Helical" evidence="2">
    <location>
        <begin position="248"/>
        <end position="272"/>
    </location>
</feature>
<dbReference type="PANTHER" id="PTHR37305:SF1">
    <property type="entry name" value="MEMBRANE PROTEIN"/>
    <property type="match status" value="1"/>
</dbReference>
<keyword evidence="2" id="KW-1133">Transmembrane helix</keyword>
<evidence type="ECO:0000313" key="4">
    <source>
        <dbReference type="Proteomes" id="UP000596130"/>
    </source>
</evidence>
<feature type="transmembrane region" description="Helical" evidence="2">
    <location>
        <begin position="49"/>
        <end position="68"/>
    </location>
</feature>
<feature type="transmembrane region" description="Helical" evidence="2">
    <location>
        <begin position="80"/>
        <end position="103"/>
    </location>
</feature>
<evidence type="ECO:0000256" key="1">
    <source>
        <dbReference type="SAM" id="MobiDB-lite"/>
    </source>
</evidence>
<reference evidence="3 4" key="1">
    <citation type="submission" date="2020-12" db="EMBL/GenBank/DDBJ databases">
        <title>Identification and biosynthesis of polyene macrolides produced by Streptomyces alfalfae Men-myco-93-63.</title>
        <authorList>
            <person name="Liu D."/>
            <person name="Li Y."/>
            <person name="Liu L."/>
            <person name="Han X."/>
            <person name="Shen F."/>
        </authorList>
    </citation>
    <scope>NUCLEOTIDE SEQUENCE [LARGE SCALE GENOMIC DNA]</scope>
    <source>
        <strain evidence="3 4">Men-myco-93-63</strain>
    </source>
</reference>
<dbReference type="AlphaFoldDB" id="A0A7T4PHC8"/>
<proteinExistence type="predicted"/>
<feature type="transmembrane region" description="Helical" evidence="2">
    <location>
        <begin position="131"/>
        <end position="157"/>
    </location>
</feature>
<dbReference type="Proteomes" id="UP000596130">
    <property type="component" value="Chromosome"/>
</dbReference>
<evidence type="ECO:0000313" key="3">
    <source>
        <dbReference type="EMBL" id="QQC90149.1"/>
    </source>
</evidence>
<protein>
    <submittedName>
        <fullName evidence="3">ABC transporter permease</fullName>
    </submittedName>
</protein>
<dbReference type="EMBL" id="CP065959">
    <property type="protein sequence ID" value="QQC90149.1"/>
    <property type="molecule type" value="Genomic_DNA"/>
</dbReference>
<name>A0A7T4PHC8_9ACTN</name>
<keyword evidence="2" id="KW-0472">Membrane</keyword>
<dbReference type="RefSeq" id="WP_198503083.1">
    <property type="nucleotide sequence ID" value="NZ_CP065959.1"/>
</dbReference>
<gene>
    <name evidence="3" type="ORF">I8755_18275</name>
</gene>
<feature type="transmembrane region" description="Helical" evidence="2">
    <location>
        <begin position="201"/>
        <end position="220"/>
    </location>
</feature>
<dbReference type="PANTHER" id="PTHR37305">
    <property type="entry name" value="INTEGRAL MEMBRANE PROTEIN-RELATED"/>
    <property type="match status" value="1"/>
</dbReference>
<feature type="region of interest" description="Disordered" evidence="1">
    <location>
        <begin position="1"/>
        <end position="22"/>
    </location>
</feature>
<sequence>MSSPTPTRNPAPPSAAPTTATTASAGYRLSTRGVLRSEWHKLWTLRSTWIALTAGVALVLAVGITMGATYDGDDAEIDTIVFTLFGTQLSQICLAVLGILVTAGEYSTGMIRASLTAVPTRLSVLWSKAGIFTAVAFAVSLVTNVVTFLAAQIWLAGSDKELTLTDDGVLAALTTSAASLTLLSLIALGLGALLRSVPGAIGAFVGGVIILPEIAAMLPLDAIDTAVRYFPAQAASSLGSVARVENTIAPGTALLTLALWATVIIAASSVLLKRRDV</sequence>
<keyword evidence="2" id="KW-0812">Transmembrane</keyword>
<accession>A0A7T4PHC8</accession>
<feature type="transmembrane region" description="Helical" evidence="2">
    <location>
        <begin position="169"/>
        <end position="194"/>
    </location>
</feature>
<organism evidence="3 4">
    <name type="scientific">Streptomyces alfalfae</name>
    <dbReference type="NCBI Taxonomy" id="1642299"/>
    <lineage>
        <taxon>Bacteria</taxon>
        <taxon>Bacillati</taxon>
        <taxon>Actinomycetota</taxon>
        <taxon>Actinomycetes</taxon>
        <taxon>Kitasatosporales</taxon>
        <taxon>Streptomycetaceae</taxon>
        <taxon>Streptomyces</taxon>
    </lineage>
</organism>
<evidence type="ECO:0000256" key="2">
    <source>
        <dbReference type="SAM" id="Phobius"/>
    </source>
</evidence>